<reference evidence="2" key="1">
    <citation type="submission" date="2022-11" db="UniProtKB">
        <authorList>
            <consortium name="WormBaseParasite"/>
        </authorList>
    </citation>
    <scope>IDENTIFICATION</scope>
</reference>
<protein>
    <submittedName>
        <fullName evidence="2">DNA-directed RNA polymerase</fullName>
    </submittedName>
</protein>
<evidence type="ECO:0000313" key="1">
    <source>
        <dbReference type="Proteomes" id="UP000887576"/>
    </source>
</evidence>
<dbReference type="Proteomes" id="UP000887576">
    <property type="component" value="Unplaced"/>
</dbReference>
<sequence>MVVAGSKGSKINISQVIACVGQQNVEGKRIPFGFRHRSLPHFIKDDYGPESRGFVENSYMPGSAQHQHMGFSWGFPDARNVAQICTTAVEVPQYMWVVDVSDGAVHHRNEAVAFPLNGTFGTVLELKQYYAHNFNYPVEYQVITERTIFGNFIFVHRDRGALRGCDHLYLHEQFTCCLQENYHLVASDQSFINHCNTKLGQERSQQLPNASLLQNYAGRVFALFVDTRRHS</sequence>
<organism evidence="1 2">
    <name type="scientific">Panagrolaimus sp. JU765</name>
    <dbReference type="NCBI Taxonomy" id="591449"/>
    <lineage>
        <taxon>Eukaryota</taxon>
        <taxon>Metazoa</taxon>
        <taxon>Ecdysozoa</taxon>
        <taxon>Nematoda</taxon>
        <taxon>Chromadorea</taxon>
        <taxon>Rhabditida</taxon>
        <taxon>Tylenchina</taxon>
        <taxon>Panagrolaimomorpha</taxon>
        <taxon>Panagrolaimoidea</taxon>
        <taxon>Panagrolaimidae</taxon>
        <taxon>Panagrolaimus</taxon>
    </lineage>
</organism>
<dbReference type="WBParaSite" id="JU765_v2.g9183.t1">
    <property type="protein sequence ID" value="JU765_v2.g9183.t1"/>
    <property type="gene ID" value="JU765_v2.g9183"/>
</dbReference>
<accession>A0AC34RRA1</accession>
<evidence type="ECO:0000313" key="2">
    <source>
        <dbReference type="WBParaSite" id="JU765_v2.g9183.t1"/>
    </source>
</evidence>
<name>A0AC34RRA1_9BILA</name>
<proteinExistence type="predicted"/>